<protein>
    <recommendedName>
        <fullName evidence="3">Alpha/beta hydrolase</fullName>
    </recommendedName>
</protein>
<dbReference type="Gene3D" id="3.40.50.1820">
    <property type="entry name" value="alpha/beta hydrolase"/>
    <property type="match status" value="1"/>
</dbReference>
<dbReference type="InterPro" id="IPR029058">
    <property type="entry name" value="AB_hydrolase_fold"/>
</dbReference>
<sequence length="80" mass="8416">MNLPTPVVFIHGFIGTFDVPGWHGPHLAPDLLGYGAHRAAPPDGITFAAQVEQVRQAIDAHFGGVTVDVPRLNGRVAPPG</sequence>
<evidence type="ECO:0008006" key="3">
    <source>
        <dbReference type="Google" id="ProtNLM"/>
    </source>
</evidence>
<proteinExistence type="predicted"/>
<dbReference type="SUPFAM" id="SSF53474">
    <property type="entry name" value="alpha/beta-Hydrolases"/>
    <property type="match status" value="1"/>
</dbReference>
<dbReference type="STRING" id="1503054.WT74_30625"/>
<evidence type="ECO:0000313" key="1">
    <source>
        <dbReference type="EMBL" id="KWA57011.1"/>
    </source>
</evidence>
<gene>
    <name evidence="1" type="ORF">WT44_24690</name>
</gene>
<dbReference type="AlphaFoldDB" id="A0A106NZC7"/>
<evidence type="ECO:0000313" key="2">
    <source>
        <dbReference type="Proteomes" id="UP000068603"/>
    </source>
</evidence>
<organism evidence="1">
    <name type="scientific">Burkholderia stagnalis</name>
    <dbReference type="NCBI Taxonomy" id="1503054"/>
    <lineage>
        <taxon>Bacteria</taxon>
        <taxon>Pseudomonadati</taxon>
        <taxon>Pseudomonadota</taxon>
        <taxon>Betaproteobacteria</taxon>
        <taxon>Burkholderiales</taxon>
        <taxon>Burkholderiaceae</taxon>
        <taxon>Burkholderia</taxon>
        <taxon>Burkholderia cepacia complex</taxon>
    </lineage>
</organism>
<reference evidence="1 2" key="1">
    <citation type="submission" date="2015-11" db="EMBL/GenBank/DDBJ databases">
        <title>Expanding the genomic diversity of Burkholderia species for the development of highly accurate diagnostics.</title>
        <authorList>
            <person name="Sahl J."/>
            <person name="Keim P."/>
            <person name="Wagner D."/>
        </authorList>
    </citation>
    <scope>NUCLEOTIDE SEQUENCE [LARGE SCALE GENOMIC DNA]</scope>
    <source>
        <strain evidence="1 2">MSMB1960WGS</strain>
    </source>
</reference>
<dbReference type="EMBL" id="LPHB01000065">
    <property type="protein sequence ID" value="KWA57011.1"/>
    <property type="molecule type" value="Genomic_DNA"/>
</dbReference>
<name>A0A106NZC7_9BURK</name>
<comment type="caution">
    <text evidence="1">The sequence shown here is derived from an EMBL/GenBank/DDBJ whole genome shotgun (WGS) entry which is preliminary data.</text>
</comment>
<accession>A0A106NZC7</accession>
<dbReference type="Proteomes" id="UP000068603">
    <property type="component" value="Unassembled WGS sequence"/>
</dbReference>